<accession>A0AAD5Q4L9</accession>
<dbReference type="InterPro" id="IPR010482">
    <property type="entry name" value="TECPR1-like_DysF"/>
</dbReference>
<comment type="caution">
    <text evidence="5">The sequence shown here is derived from an EMBL/GenBank/DDBJ whole genome shotgun (WGS) entry which is preliminary data.</text>
</comment>
<evidence type="ECO:0000256" key="1">
    <source>
        <dbReference type="ARBA" id="ARBA00004370"/>
    </source>
</evidence>
<sequence length="199" mass="22638">MPSEDDDRLVLESRLELYDVPFGDCFTVETSFVVERDTSSGRLLARARIGIPFSKSTMFKGKITVALEEIFENQRVSIFGKWGPNHLLPTDRARFTNRNGDVSLSFEQIVLPPNWVWTSPWKIDKSYTECDEEGWSYATDFPRFKSHLARGKSSNKRLGASVRRRRWIRMMAYVPQDGTGNTSNGTSRSSSPSRASLTS</sequence>
<comment type="subcellular location">
    <subcellularLocation>
        <location evidence="1">Membrane</location>
    </subcellularLocation>
</comment>
<feature type="compositionally biased region" description="Low complexity" evidence="3">
    <location>
        <begin position="179"/>
        <end position="199"/>
    </location>
</feature>
<proteinExistence type="predicted"/>
<dbReference type="PROSITE" id="PS51778">
    <property type="entry name" value="VAST"/>
    <property type="match status" value="1"/>
</dbReference>
<dbReference type="SMART" id="SM00693">
    <property type="entry name" value="DysFN"/>
    <property type="match status" value="1"/>
</dbReference>
<name>A0AAD5Q4L9_PYTIN</name>
<evidence type="ECO:0000313" key="6">
    <source>
        <dbReference type="Proteomes" id="UP001209570"/>
    </source>
</evidence>
<evidence type="ECO:0000256" key="3">
    <source>
        <dbReference type="SAM" id="MobiDB-lite"/>
    </source>
</evidence>
<gene>
    <name evidence="5" type="ORF">P43SY_005070</name>
</gene>
<reference evidence="5" key="1">
    <citation type="submission" date="2021-12" db="EMBL/GenBank/DDBJ databases">
        <title>Prjna785345.</title>
        <authorList>
            <person name="Rujirawat T."/>
            <person name="Krajaejun T."/>
        </authorList>
    </citation>
    <scope>NUCLEOTIDE SEQUENCE</scope>
    <source>
        <strain evidence="5">Pi057C3</strain>
    </source>
</reference>
<feature type="region of interest" description="Disordered" evidence="3">
    <location>
        <begin position="174"/>
        <end position="199"/>
    </location>
</feature>
<organism evidence="5 6">
    <name type="scientific">Pythium insidiosum</name>
    <name type="common">Pythiosis disease agent</name>
    <dbReference type="NCBI Taxonomy" id="114742"/>
    <lineage>
        <taxon>Eukaryota</taxon>
        <taxon>Sar</taxon>
        <taxon>Stramenopiles</taxon>
        <taxon>Oomycota</taxon>
        <taxon>Peronosporomycetes</taxon>
        <taxon>Pythiales</taxon>
        <taxon>Pythiaceae</taxon>
        <taxon>Pythium</taxon>
    </lineage>
</organism>
<evidence type="ECO:0000256" key="2">
    <source>
        <dbReference type="ARBA" id="ARBA00023136"/>
    </source>
</evidence>
<protein>
    <recommendedName>
        <fullName evidence="4">VASt domain-containing protein</fullName>
    </recommendedName>
</protein>
<keyword evidence="2" id="KW-0472">Membrane</keyword>
<dbReference type="Proteomes" id="UP001209570">
    <property type="component" value="Unassembled WGS sequence"/>
</dbReference>
<dbReference type="EMBL" id="JAKCXM010001868">
    <property type="protein sequence ID" value="KAJ0390605.1"/>
    <property type="molecule type" value="Genomic_DNA"/>
</dbReference>
<evidence type="ECO:0000313" key="5">
    <source>
        <dbReference type="EMBL" id="KAJ0390605.1"/>
    </source>
</evidence>
<dbReference type="PANTHER" id="PTHR47666">
    <property type="entry name" value="PROTEIN VASCULAR ASSOCIATED DEATH 1, CHLOROPLASTIC"/>
    <property type="match status" value="1"/>
</dbReference>
<dbReference type="SMART" id="SM00694">
    <property type="entry name" value="DysFC"/>
    <property type="match status" value="1"/>
</dbReference>
<dbReference type="Pfam" id="PF06398">
    <property type="entry name" value="Pex24p"/>
    <property type="match status" value="1"/>
</dbReference>
<dbReference type="GO" id="GO:0005737">
    <property type="term" value="C:cytoplasm"/>
    <property type="evidence" value="ECO:0007669"/>
    <property type="project" value="UniProtKB-ARBA"/>
</dbReference>
<keyword evidence="6" id="KW-1185">Reference proteome</keyword>
<dbReference type="InterPro" id="IPR006614">
    <property type="entry name" value="Peroxin/Ferlin"/>
</dbReference>
<dbReference type="AlphaFoldDB" id="A0AAD5Q4L9"/>
<evidence type="ECO:0000259" key="4">
    <source>
        <dbReference type="PROSITE" id="PS51778"/>
    </source>
</evidence>
<feature type="domain" description="VASt" evidence="4">
    <location>
        <begin position="1"/>
        <end position="75"/>
    </location>
</feature>
<dbReference type="GO" id="GO:0098588">
    <property type="term" value="C:bounding membrane of organelle"/>
    <property type="evidence" value="ECO:0007669"/>
    <property type="project" value="UniProtKB-ARBA"/>
</dbReference>
<dbReference type="InterPro" id="IPR031968">
    <property type="entry name" value="VASt"/>
</dbReference>
<dbReference type="PANTHER" id="PTHR47666:SF1">
    <property type="entry name" value="PROTEIN VASCULAR ASSOCIATED DEATH 1, CHLOROPLASTIC"/>
    <property type="match status" value="1"/>
</dbReference>